<dbReference type="GO" id="GO:0005886">
    <property type="term" value="C:plasma membrane"/>
    <property type="evidence" value="ECO:0007669"/>
    <property type="project" value="TreeGrafter"/>
</dbReference>
<keyword evidence="8 9" id="KW-0472">Membrane</keyword>
<organism evidence="11 12">
    <name type="scientific">Ramazzottius varieornatus</name>
    <name type="common">Water bear</name>
    <name type="synonym">Tardigrade</name>
    <dbReference type="NCBI Taxonomy" id="947166"/>
    <lineage>
        <taxon>Eukaryota</taxon>
        <taxon>Metazoa</taxon>
        <taxon>Ecdysozoa</taxon>
        <taxon>Tardigrada</taxon>
        <taxon>Eutardigrada</taxon>
        <taxon>Parachela</taxon>
        <taxon>Hypsibioidea</taxon>
        <taxon>Ramazzottiidae</taxon>
        <taxon>Ramazzottius</taxon>
    </lineage>
</organism>
<feature type="domain" description="SLC41A/MgtE integral membrane" evidence="10">
    <location>
        <begin position="178"/>
        <end position="312"/>
    </location>
</feature>
<feature type="transmembrane region" description="Helical" evidence="9">
    <location>
        <begin position="456"/>
        <end position="475"/>
    </location>
</feature>
<evidence type="ECO:0000256" key="2">
    <source>
        <dbReference type="ARBA" id="ARBA00009749"/>
    </source>
</evidence>
<keyword evidence="3" id="KW-0813">Transport</keyword>
<evidence type="ECO:0000256" key="3">
    <source>
        <dbReference type="ARBA" id="ARBA00022448"/>
    </source>
</evidence>
<keyword evidence="7" id="KW-0406">Ion transport</keyword>
<evidence type="ECO:0000256" key="7">
    <source>
        <dbReference type="ARBA" id="ARBA00023065"/>
    </source>
</evidence>
<feature type="transmembrane region" description="Helical" evidence="9">
    <location>
        <begin position="165"/>
        <end position="184"/>
    </location>
</feature>
<comment type="similarity">
    <text evidence="2">Belongs to the SLC41A transporter family.</text>
</comment>
<evidence type="ECO:0000256" key="4">
    <source>
        <dbReference type="ARBA" id="ARBA00022692"/>
    </source>
</evidence>
<evidence type="ECO:0000313" key="11">
    <source>
        <dbReference type="EMBL" id="GAV00128.1"/>
    </source>
</evidence>
<dbReference type="PANTHER" id="PTHR16228">
    <property type="entry name" value="DIVALENT CATION TRANSPORTER SOLUTE CARRIER FAMILY 41"/>
    <property type="match status" value="1"/>
</dbReference>
<feature type="transmembrane region" description="Helical" evidence="9">
    <location>
        <begin position="482"/>
        <end position="504"/>
    </location>
</feature>
<sequence>MGVESHVYDGQGALFSISGGLKSPVSSVSEDEATHSTVSTYIGSPDSAAVTVKGVDNGSMVINGSAVTLDKLEDGSFLNRSFSNLSEHVEAGLPPVYIVEDATIAPKLAHDDALPCPVLDDFVRDDVHVTKESMIALSVQIFIPFLLAGFGMVGAGLLLDTVQDWPVFVEVSEIFIMVPALLGLKGNLEMTLGSRLSTQVNIGGFEDSKRKWRIIGCNVALNQVLATGVGFLASLFAIAMYAINHGGSIIPRNIVLLLGTSVVSACSTSVIQDSVMIFIVLFARRYRLNPDNIATPVAGAIGDILTLGILVGFSMLFYSAFRTEYYMVGPIVSMSLIALLLPLWIWICRKEATTRHVLMHGWLPVILAMLISSCSGVILEHVVSSGKSYFKDLPVFQPLINGVGGNIVSVQASRIATYLHLAYVVPGRVPPGYTFCKAPCAAFCSRSNINARTARLLMLMVIPGHLIFLFVISFAHPGSTGISLRFAFVFLVMALIQVFVLLYVADILTHFVWKKALDPDSTTIPYLTSMGDLLGTGLLALGFFLLWATSKQSDLQL</sequence>
<dbReference type="SUPFAM" id="SSF161093">
    <property type="entry name" value="MgtE membrane domain-like"/>
    <property type="match status" value="2"/>
</dbReference>
<feature type="domain" description="SLC41A/MgtE integral membrane" evidence="10">
    <location>
        <begin position="397"/>
        <end position="540"/>
    </location>
</feature>
<feature type="transmembrane region" description="Helical" evidence="9">
    <location>
        <begin position="359"/>
        <end position="379"/>
    </location>
</feature>
<dbReference type="Pfam" id="PF01769">
    <property type="entry name" value="MgtE"/>
    <property type="match status" value="2"/>
</dbReference>
<dbReference type="InterPro" id="IPR006667">
    <property type="entry name" value="SLC41_membr_dom"/>
</dbReference>
<evidence type="ECO:0000256" key="5">
    <source>
        <dbReference type="ARBA" id="ARBA00022842"/>
    </source>
</evidence>
<dbReference type="FunFam" id="1.10.357.20:FF:000001">
    <property type="entry name" value="Solute carrier family 41 member 2"/>
    <property type="match status" value="1"/>
</dbReference>
<accession>A0A1D1VK58</accession>
<keyword evidence="5" id="KW-0460">Magnesium</keyword>
<feature type="transmembrane region" description="Helical" evidence="9">
    <location>
        <begin position="219"/>
        <end position="243"/>
    </location>
</feature>
<dbReference type="InterPro" id="IPR045349">
    <property type="entry name" value="SLC41A1-3"/>
</dbReference>
<dbReference type="AlphaFoldDB" id="A0A1D1VK58"/>
<dbReference type="OrthoDB" id="5791097at2759"/>
<proteinExistence type="inferred from homology"/>
<comment type="subcellular location">
    <subcellularLocation>
        <location evidence="1">Membrane</location>
        <topology evidence="1">Multi-pass membrane protein</topology>
    </subcellularLocation>
</comment>
<feature type="transmembrane region" description="Helical" evidence="9">
    <location>
        <begin position="524"/>
        <end position="548"/>
    </location>
</feature>
<protein>
    <recommendedName>
        <fullName evidence="10">SLC41A/MgtE integral membrane domain-containing protein</fullName>
    </recommendedName>
</protein>
<evidence type="ECO:0000259" key="10">
    <source>
        <dbReference type="Pfam" id="PF01769"/>
    </source>
</evidence>
<evidence type="ECO:0000256" key="8">
    <source>
        <dbReference type="ARBA" id="ARBA00023136"/>
    </source>
</evidence>
<keyword evidence="4 9" id="KW-0812">Transmembrane</keyword>
<feature type="transmembrane region" description="Helical" evidence="9">
    <location>
        <begin position="293"/>
        <end position="319"/>
    </location>
</feature>
<feature type="transmembrane region" description="Helical" evidence="9">
    <location>
        <begin position="325"/>
        <end position="347"/>
    </location>
</feature>
<dbReference type="InterPro" id="IPR036739">
    <property type="entry name" value="SLC41_membr_dom_sf"/>
</dbReference>
<feature type="transmembrane region" description="Helical" evidence="9">
    <location>
        <begin position="255"/>
        <end position="281"/>
    </location>
</feature>
<dbReference type="PANTHER" id="PTHR16228:SF7">
    <property type="entry name" value="SLC41A_MGTE INTEGRAL MEMBRANE DOMAIN-CONTAINING PROTEIN"/>
    <property type="match status" value="1"/>
</dbReference>
<feature type="transmembrane region" description="Helical" evidence="9">
    <location>
        <begin position="134"/>
        <end position="159"/>
    </location>
</feature>
<evidence type="ECO:0000256" key="1">
    <source>
        <dbReference type="ARBA" id="ARBA00004141"/>
    </source>
</evidence>
<keyword evidence="6 9" id="KW-1133">Transmembrane helix</keyword>
<keyword evidence="12" id="KW-1185">Reference proteome</keyword>
<evidence type="ECO:0000313" key="12">
    <source>
        <dbReference type="Proteomes" id="UP000186922"/>
    </source>
</evidence>
<dbReference type="Proteomes" id="UP000186922">
    <property type="component" value="Unassembled WGS sequence"/>
</dbReference>
<dbReference type="Gene3D" id="1.10.357.20">
    <property type="entry name" value="SLC41 divalent cation transporters, integral membrane domain"/>
    <property type="match status" value="2"/>
</dbReference>
<evidence type="ECO:0000256" key="6">
    <source>
        <dbReference type="ARBA" id="ARBA00022989"/>
    </source>
</evidence>
<reference evidence="11 12" key="1">
    <citation type="journal article" date="2016" name="Nat. Commun.">
        <title>Extremotolerant tardigrade genome and improved radiotolerance of human cultured cells by tardigrade-unique protein.</title>
        <authorList>
            <person name="Hashimoto T."/>
            <person name="Horikawa D.D."/>
            <person name="Saito Y."/>
            <person name="Kuwahara H."/>
            <person name="Kozuka-Hata H."/>
            <person name="Shin-I T."/>
            <person name="Minakuchi Y."/>
            <person name="Ohishi K."/>
            <person name="Motoyama A."/>
            <person name="Aizu T."/>
            <person name="Enomoto A."/>
            <person name="Kondo K."/>
            <person name="Tanaka S."/>
            <person name="Hara Y."/>
            <person name="Koshikawa S."/>
            <person name="Sagara H."/>
            <person name="Miura T."/>
            <person name="Yokobori S."/>
            <person name="Miyagawa K."/>
            <person name="Suzuki Y."/>
            <person name="Kubo T."/>
            <person name="Oyama M."/>
            <person name="Kohara Y."/>
            <person name="Fujiyama A."/>
            <person name="Arakawa K."/>
            <person name="Katayama T."/>
            <person name="Toyoda A."/>
            <person name="Kunieda T."/>
        </authorList>
    </citation>
    <scope>NUCLEOTIDE SEQUENCE [LARGE SCALE GENOMIC DNA]</scope>
    <source>
        <strain evidence="11 12">YOKOZUNA-1</strain>
    </source>
</reference>
<comment type="caution">
    <text evidence="11">The sequence shown here is derived from an EMBL/GenBank/DDBJ whole genome shotgun (WGS) entry which is preliminary data.</text>
</comment>
<gene>
    <name evidence="11" type="primary">RvY_11019-1</name>
    <name evidence="11" type="synonym">RvY_11019.1</name>
    <name evidence="11" type="ORF">RvY_11019</name>
</gene>
<evidence type="ECO:0000256" key="9">
    <source>
        <dbReference type="SAM" id="Phobius"/>
    </source>
</evidence>
<dbReference type="EMBL" id="BDGG01000006">
    <property type="protein sequence ID" value="GAV00128.1"/>
    <property type="molecule type" value="Genomic_DNA"/>
</dbReference>
<dbReference type="GO" id="GO:0008324">
    <property type="term" value="F:monoatomic cation transmembrane transporter activity"/>
    <property type="evidence" value="ECO:0007669"/>
    <property type="project" value="InterPro"/>
</dbReference>
<name>A0A1D1VK58_RAMVA</name>